<sequence>MSLRAVFTKHTLDFKFEAGTSRGVLTHKDSYFVKIFDSDNPSAYGLGECSPLKGLSIDDRPDFDLQLLSICENFNTLDLEVYPWNLNIILDQVLDKSFPSIVFGFETAMLDLMNGGKRVVFNNGFAKADRTININGLVWMGNKDFMLKQIDEKLEAGYNTIKMKVGAIDFNKECDILAYIRDRYDESKITLRVDANGAFSVHEVLDKLQRLAKYNLHSIEQPIRQGNEDVMAELCQNTPIPIALDEELIGIREYTDKYKLLKKIMPQYIILKPTLLGGFQQCREWIENANRLKIGWWMTSALESNIGLNAITQFTAEFNNPLPQGLGTGQLYHNNINSPLEINHGKIFHNPDKIWDLDILEFLV</sequence>
<dbReference type="Pfam" id="PF13378">
    <property type="entry name" value="MR_MLE_C"/>
    <property type="match status" value="1"/>
</dbReference>
<evidence type="ECO:0000313" key="3">
    <source>
        <dbReference type="EMBL" id="PWK29184.1"/>
    </source>
</evidence>
<dbReference type="SUPFAM" id="SSF54826">
    <property type="entry name" value="Enolase N-terminal domain-like"/>
    <property type="match status" value="1"/>
</dbReference>
<accession>A0A316EGI4</accession>
<dbReference type="CDD" id="cd03320">
    <property type="entry name" value="OSBS"/>
    <property type="match status" value="1"/>
</dbReference>
<protein>
    <submittedName>
        <fullName evidence="3">O-succinylbenzoate synthase</fullName>
    </submittedName>
</protein>
<dbReference type="RefSeq" id="WP_109740822.1">
    <property type="nucleotide sequence ID" value="NZ_QGGO01000001.1"/>
</dbReference>
<comment type="caution">
    <text evidence="3">The sequence shown here is derived from an EMBL/GenBank/DDBJ whole genome shotgun (WGS) entry which is preliminary data.</text>
</comment>
<keyword evidence="1" id="KW-0479">Metal-binding</keyword>
<dbReference type="InterPro" id="IPR029017">
    <property type="entry name" value="Enolase-like_N"/>
</dbReference>
<feature type="domain" description="Mandelate racemase/muconate lactonizing enzyme C-terminal" evidence="2">
    <location>
        <begin position="143"/>
        <end position="241"/>
    </location>
</feature>
<evidence type="ECO:0000259" key="2">
    <source>
        <dbReference type="SMART" id="SM00922"/>
    </source>
</evidence>
<dbReference type="Gene3D" id="3.20.20.120">
    <property type="entry name" value="Enolase-like C-terminal domain"/>
    <property type="match status" value="1"/>
</dbReference>
<dbReference type="InterPro" id="IPR013342">
    <property type="entry name" value="Mandelate_racemase_C"/>
</dbReference>
<dbReference type="SFLD" id="SFLDS00001">
    <property type="entry name" value="Enolase"/>
    <property type="match status" value="1"/>
</dbReference>
<dbReference type="InterPro" id="IPR029065">
    <property type="entry name" value="Enolase_C-like"/>
</dbReference>
<name>A0A316EGI4_9BACT</name>
<dbReference type="AlphaFoldDB" id="A0A316EGI4"/>
<evidence type="ECO:0000313" key="4">
    <source>
        <dbReference type="Proteomes" id="UP000245489"/>
    </source>
</evidence>
<evidence type="ECO:0000256" key="1">
    <source>
        <dbReference type="ARBA" id="ARBA00022723"/>
    </source>
</evidence>
<proteinExistence type="predicted"/>
<dbReference type="GO" id="GO:0046872">
    <property type="term" value="F:metal ion binding"/>
    <property type="evidence" value="ECO:0007669"/>
    <property type="project" value="UniProtKB-KW"/>
</dbReference>
<organism evidence="3 4">
    <name type="scientific">Arcicella aurantiaca</name>
    <dbReference type="NCBI Taxonomy" id="591202"/>
    <lineage>
        <taxon>Bacteria</taxon>
        <taxon>Pseudomonadati</taxon>
        <taxon>Bacteroidota</taxon>
        <taxon>Cytophagia</taxon>
        <taxon>Cytophagales</taxon>
        <taxon>Flectobacillaceae</taxon>
        <taxon>Arcicella</taxon>
    </lineage>
</organism>
<gene>
    <name evidence="3" type="ORF">LV89_00022</name>
</gene>
<dbReference type="SFLD" id="SFLDF00009">
    <property type="entry name" value="o-succinylbenzoate_synthase"/>
    <property type="match status" value="1"/>
</dbReference>
<dbReference type="Proteomes" id="UP000245489">
    <property type="component" value="Unassembled WGS sequence"/>
</dbReference>
<dbReference type="SUPFAM" id="SSF51604">
    <property type="entry name" value="Enolase C-terminal domain-like"/>
    <property type="match status" value="1"/>
</dbReference>
<dbReference type="PANTHER" id="PTHR48073">
    <property type="entry name" value="O-SUCCINYLBENZOATE SYNTHASE-RELATED"/>
    <property type="match status" value="1"/>
</dbReference>
<dbReference type="OrthoDB" id="9766759at2"/>
<dbReference type="InterPro" id="IPR036849">
    <property type="entry name" value="Enolase-like_C_sf"/>
</dbReference>
<keyword evidence="4" id="KW-1185">Reference proteome</keyword>
<dbReference type="PANTHER" id="PTHR48073:SF2">
    <property type="entry name" value="O-SUCCINYLBENZOATE SYNTHASE"/>
    <property type="match status" value="1"/>
</dbReference>
<dbReference type="GO" id="GO:0016854">
    <property type="term" value="F:racemase and epimerase activity"/>
    <property type="evidence" value="ECO:0007669"/>
    <property type="project" value="UniProtKB-ARBA"/>
</dbReference>
<dbReference type="Gene3D" id="3.30.390.10">
    <property type="entry name" value="Enolase-like, N-terminal domain"/>
    <property type="match status" value="1"/>
</dbReference>
<dbReference type="EMBL" id="QGGO01000001">
    <property type="protein sequence ID" value="PWK29184.1"/>
    <property type="molecule type" value="Genomic_DNA"/>
</dbReference>
<dbReference type="SFLD" id="SFLDG00180">
    <property type="entry name" value="muconate_cycloisomerase"/>
    <property type="match status" value="1"/>
</dbReference>
<reference evidence="3 4" key="1">
    <citation type="submission" date="2018-05" db="EMBL/GenBank/DDBJ databases">
        <title>Genomic Encyclopedia of Archaeal and Bacterial Type Strains, Phase II (KMG-II): from individual species to whole genera.</title>
        <authorList>
            <person name="Goeker M."/>
        </authorList>
    </citation>
    <scope>NUCLEOTIDE SEQUENCE [LARGE SCALE GENOMIC DNA]</scope>
    <source>
        <strain evidence="3 4">DSM 22214</strain>
    </source>
</reference>
<dbReference type="SMART" id="SM00922">
    <property type="entry name" value="MR_MLE"/>
    <property type="match status" value="1"/>
</dbReference>